<reference evidence="4 5" key="1">
    <citation type="submission" date="2022-10" db="EMBL/GenBank/DDBJ databases">
        <title>The complete genomes of actinobacterial strains from the NBC collection.</title>
        <authorList>
            <person name="Joergensen T.S."/>
            <person name="Alvarez Arevalo M."/>
            <person name="Sterndorff E.B."/>
            <person name="Faurdal D."/>
            <person name="Vuksanovic O."/>
            <person name="Mourched A.-S."/>
            <person name="Charusanti P."/>
            <person name="Shaw S."/>
            <person name="Blin K."/>
            <person name="Weber T."/>
        </authorList>
    </citation>
    <scope>NUCLEOTIDE SEQUENCE [LARGE SCALE GENOMIC DNA]</scope>
    <source>
        <strain evidence="4 5">NBC 01752</strain>
    </source>
</reference>
<keyword evidence="5" id="KW-1185">Reference proteome</keyword>
<feature type="compositionally biased region" description="Basic and acidic residues" evidence="1">
    <location>
        <begin position="268"/>
        <end position="281"/>
    </location>
</feature>
<dbReference type="Gene3D" id="3.30.750.24">
    <property type="entry name" value="STAS domain"/>
    <property type="match status" value="1"/>
</dbReference>
<dbReference type="InterPro" id="IPR036388">
    <property type="entry name" value="WH-like_DNA-bd_sf"/>
</dbReference>
<protein>
    <submittedName>
        <fullName evidence="4">ANTAR domain-containing protein</fullName>
    </submittedName>
</protein>
<dbReference type="InterPro" id="IPR005561">
    <property type="entry name" value="ANTAR"/>
</dbReference>
<accession>A0ABZ1H6E7</accession>
<dbReference type="SUPFAM" id="SSF52091">
    <property type="entry name" value="SpoIIaa-like"/>
    <property type="match status" value="1"/>
</dbReference>
<evidence type="ECO:0000259" key="3">
    <source>
        <dbReference type="PROSITE" id="PS50921"/>
    </source>
</evidence>
<organism evidence="4 5">
    <name type="scientific">Streptomyces phaeochromogenes</name>
    <dbReference type="NCBI Taxonomy" id="1923"/>
    <lineage>
        <taxon>Bacteria</taxon>
        <taxon>Bacillati</taxon>
        <taxon>Actinomycetota</taxon>
        <taxon>Actinomycetes</taxon>
        <taxon>Kitasatosporales</taxon>
        <taxon>Streptomycetaceae</taxon>
        <taxon>Streptomyces</taxon>
        <taxon>Streptomyces phaeochromogenes group</taxon>
    </lineage>
</organism>
<dbReference type="InterPro" id="IPR002645">
    <property type="entry name" value="STAS_dom"/>
</dbReference>
<feature type="region of interest" description="Disordered" evidence="1">
    <location>
        <begin position="150"/>
        <end position="169"/>
    </location>
</feature>
<dbReference type="PANTHER" id="PTHR33495">
    <property type="entry name" value="ANTI-SIGMA FACTOR ANTAGONIST TM_1081-RELATED-RELATED"/>
    <property type="match status" value="1"/>
</dbReference>
<dbReference type="PANTHER" id="PTHR33495:SF2">
    <property type="entry name" value="ANTI-SIGMA FACTOR ANTAGONIST TM_1081-RELATED"/>
    <property type="match status" value="1"/>
</dbReference>
<dbReference type="InterPro" id="IPR058548">
    <property type="entry name" value="MlaB-like_STAS"/>
</dbReference>
<dbReference type="Proteomes" id="UP001340816">
    <property type="component" value="Chromosome"/>
</dbReference>
<dbReference type="Pfam" id="PF13466">
    <property type="entry name" value="STAS_2"/>
    <property type="match status" value="1"/>
</dbReference>
<evidence type="ECO:0000313" key="5">
    <source>
        <dbReference type="Proteomes" id="UP001340816"/>
    </source>
</evidence>
<dbReference type="RefSeq" id="WP_326757998.1">
    <property type="nucleotide sequence ID" value="NZ_CP108011.1"/>
</dbReference>
<dbReference type="EMBL" id="CP109135">
    <property type="protein sequence ID" value="WSD12698.1"/>
    <property type="molecule type" value="Genomic_DNA"/>
</dbReference>
<dbReference type="GeneID" id="93934467"/>
<sequence>MRDTALSAQFESGYEPDRAASVIAARGRPPTPLKMEAHQAGARTAVVIAGEIDLDGEQALKQVLRRALAGSVTGVDLDLSGVGFCDCSGLNVLLRLRRRALKDTKTVVIQAADPVVQRLLALTETSSLFAPACAPMYSSTGEAARAVALPGQDARPYKEQRPTEEDALPDDAERDLRAEVVQLKRAMQTRPVIDLARGVLMASFGLSPENAWNVLVAVSQNTNTKLHHLAQDMVGAVQGEPLPEPLRQQLAAAVAELTPPLPANPDSGPDKEKEEAPESEP</sequence>
<evidence type="ECO:0000259" key="2">
    <source>
        <dbReference type="PROSITE" id="PS50801"/>
    </source>
</evidence>
<dbReference type="InterPro" id="IPR036513">
    <property type="entry name" value="STAS_dom_sf"/>
</dbReference>
<feature type="domain" description="STAS" evidence="2">
    <location>
        <begin position="33"/>
        <end position="147"/>
    </location>
</feature>
<evidence type="ECO:0000256" key="1">
    <source>
        <dbReference type="SAM" id="MobiDB-lite"/>
    </source>
</evidence>
<dbReference type="CDD" id="cd07043">
    <property type="entry name" value="STAS_anti-anti-sigma_factors"/>
    <property type="match status" value="1"/>
</dbReference>
<feature type="domain" description="ANTAR" evidence="3">
    <location>
        <begin position="173"/>
        <end position="234"/>
    </location>
</feature>
<evidence type="ECO:0000313" key="4">
    <source>
        <dbReference type="EMBL" id="WSD12698.1"/>
    </source>
</evidence>
<proteinExistence type="predicted"/>
<dbReference type="Gene3D" id="1.10.10.10">
    <property type="entry name" value="Winged helix-like DNA-binding domain superfamily/Winged helix DNA-binding domain"/>
    <property type="match status" value="1"/>
</dbReference>
<dbReference type="PROSITE" id="PS50921">
    <property type="entry name" value="ANTAR"/>
    <property type="match status" value="1"/>
</dbReference>
<dbReference type="Pfam" id="PF03861">
    <property type="entry name" value="ANTAR"/>
    <property type="match status" value="1"/>
</dbReference>
<name>A0ABZ1H6E7_STRPH</name>
<dbReference type="SMART" id="SM01012">
    <property type="entry name" value="ANTAR"/>
    <property type="match status" value="1"/>
</dbReference>
<gene>
    <name evidence="4" type="ORF">OHB35_05345</name>
</gene>
<dbReference type="PROSITE" id="PS50801">
    <property type="entry name" value="STAS"/>
    <property type="match status" value="1"/>
</dbReference>
<feature type="compositionally biased region" description="Basic and acidic residues" evidence="1">
    <location>
        <begin position="155"/>
        <end position="164"/>
    </location>
</feature>
<feature type="region of interest" description="Disordered" evidence="1">
    <location>
        <begin position="256"/>
        <end position="281"/>
    </location>
</feature>